<organism evidence="1">
    <name type="scientific">Anguilla anguilla</name>
    <name type="common">European freshwater eel</name>
    <name type="synonym">Muraena anguilla</name>
    <dbReference type="NCBI Taxonomy" id="7936"/>
    <lineage>
        <taxon>Eukaryota</taxon>
        <taxon>Metazoa</taxon>
        <taxon>Chordata</taxon>
        <taxon>Craniata</taxon>
        <taxon>Vertebrata</taxon>
        <taxon>Euteleostomi</taxon>
        <taxon>Actinopterygii</taxon>
        <taxon>Neopterygii</taxon>
        <taxon>Teleostei</taxon>
        <taxon>Anguilliformes</taxon>
        <taxon>Anguillidae</taxon>
        <taxon>Anguilla</taxon>
    </lineage>
</organism>
<evidence type="ECO:0000313" key="1">
    <source>
        <dbReference type="EMBL" id="JAH36270.1"/>
    </source>
</evidence>
<sequence>MLPRFYHYFLKSFLAEKRTQSVIAIN</sequence>
<reference evidence="1" key="2">
    <citation type="journal article" date="2015" name="Fish Shellfish Immunol.">
        <title>Early steps in the European eel (Anguilla anguilla)-Vibrio vulnificus interaction in the gills: Role of the RtxA13 toxin.</title>
        <authorList>
            <person name="Callol A."/>
            <person name="Pajuelo D."/>
            <person name="Ebbesson L."/>
            <person name="Teles M."/>
            <person name="MacKenzie S."/>
            <person name="Amaro C."/>
        </authorList>
    </citation>
    <scope>NUCLEOTIDE SEQUENCE</scope>
</reference>
<accession>A0A0E9S6K1</accession>
<reference evidence="1" key="1">
    <citation type="submission" date="2014-11" db="EMBL/GenBank/DDBJ databases">
        <authorList>
            <person name="Amaro Gonzalez C."/>
        </authorList>
    </citation>
    <scope>NUCLEOTIDE SEQUENCE</scope>
</reference>
<name>A0A0E9S6K1_ANGAN</name>
<dbReference type="AlphaFoldDB" id="A0A0E9S6K1"/>
<proteinExistence type="predicted"/>
<protein>
    <submittedName>
        <fullName evidence="1">Uncharacterized protein</fullName>
    </submittedName>
</protein>
<dbReference type="EMBL" id="GBXM01072307">
    <property type="protein sequence ID" value="JAH36270.1"/>
    <property type="molecule type" value="Transcribed_RNA"/>
</dbReference>